<feature type="domain" description="Cation efflux protein transmembrane" evidence="6">
    <location>
        <begin position="17"/>
        <end position="67"/>
    </location>
</feature>
<dbReference type="Proteomes" id="UP000887116">
    <property type="component" value="Unassembled WGS sequence"/>
</dbReference>
<comment type="subcellular location">
    <subcellularLocation>
        <location evidence="1">Membrane</location>
        <topology evidence="1">Multi-pass membrane protein</topology>
    </subcellularLocation>
</comment>
<evidence type="ECO:0000256" key="3">
    <source>
        <dbReference type="ARBA" id="ARBA00022989"/>
    </source>
</evidence>
<gene>
    <name evidence="7" type="primary">Slc30a1_1</name>
    <name evidence="7" type="ORF">TNCT_640021</name>
</gene>
<evidence type="ECO:0000256" key="4">
    <source>
        <dbReference type="ARBA" id="ARBA00023136"/>
    </source>
</evidence>
<evidence type="ECO:0000313" key="8">
    <source>
        <dbReference type="Proteomes" id="UP000887116"/>
    </source>
</evidence>
<sequence length="77" mass="8514">MRMVSTRVKMQSSALYLLISLSGMVFGAEIVASHITQSIVLLISAYHMLYNILSLLLLVISHRVSIDGGQFSLQMES</sequence>
<keyword evidence="8" id="KW-1185">Reference proteome</keyword>
<name>A0A8X6FAB7_TRICU</name>
<evidence type="ECO:0000256" key="5">
    <source>
        <dbReference type="SAM" id="Phobius"/>
    </source>
</evidence>
<keyword evidence="4 5" id="KW-0472">Membrane</keyword>
<dbReference type="InterPro" id="IPR058533">
    <property type="entry name" value="Cation_efflux_TM"/>
</dbReference>
<dbReference type="Pfam" id="PF01545">
    <property type="entry name" value="Cation_efflux"/>
    <property type="match status" value="1"/>
</dbReference>
<feature type="transmembrane region" description="Helical" evidence="5">
    <location>
        <begin position="37"/>
        <end position="60"/>
    </location>
</feature>
<comment type="caution">
    <text evidence="7">The sequence shown here is derived from an EMBL/GenBank/DDBJ whole genome shotgun (WGS) entry which is preliminary data.</text>
</comment>
<keyword evidence="2 5" id="KW-0812">Transmembrane</keyword>
<accession>A0A8X6FAB7</accession>
<evidence type="ECO:0000259" key="6">
    <source>
        <dbReference type="Pfam" id="PF01545"/>
    </source>
</evidence>
<dbReference type="InterPro" id="IPR027469">
    <property type="entry name" value="Cation_efflux_TMD_sf"/>
</dbReference>
<keyword evidence="3 5" id="KW-1133">Transmembrane helix</keyword>
<dbReference type="OrthoDB" id="29444at2759"/>
<dbReference type="Gene3D" id="1.20.1510.10">
    <property type="entry name" value="Cation efflux protein transmembrane domain"/>
    <property type="match status" value="1"/>
</dbReference>
<organism evidence="7 8">
    <name type="scientific">Trichonephila clavata</name>
    <name type="common">Joro spider</name>
    <name type="synonym">Nephila clavata</name>
    <dbReference type="NCBI Taxonomy" id="2740835"/>
    <lineage>
        <taxon>Eukaryota</taxon>
        <taxon>Metazoa</taxon>
        <taxon>Ecdysozoa</taxon>
        <taxon>Arthropoda</taxon>
        <taxon>Chelicerata</taxon>
        <taxon>Arachnida</taxon>
        <taxon>Araneae</taxon>
        <taxon>Araneomorphae</taxon>
        <taxon>Entelegynae</taxon>
        <taxon>Araneoidea</taxon>
        <taxon>Nephilidae</taxon>
        <taxon>Trichonephila</taxon>
    </lineage>
</organism>
<dbReference type="EMBL" id="BMAO01001655">
    <property type="protein sequence ID" value="GFQ75008.1"/>
    <property type="molecule type" value="Genomic_DNA"/>
</dbReference>
<dbReference type="GO" id="GO:0016020">
    <property type="term" value="C:membrane"/>
    <property type="evidence" value="ECO:0007669"/>
    <property type="project" value="UniProtKB-SubCell"/>
</dbReference>
<evidence type="ECO:0000256" key="2">
    <source>
        <dbReference type="ARBA" id="ARBA00022692"/>
    </source>
</evidence>
<dbReference type="SUPFAM" id="SSF161111">
    <property type="entry name" value="Cation efflux protein transmembrane domain-like"/>
    <property type="match status" value="1"/>
</dbReference>
<evidence type="ECO:0000313" key="7">
    <source>
        <dbReference type="EMBL" id="GFQ75008.1"/>
    </source>
</evidence>
<proteinExistence type="predicted"/>
<dbReference type="AlphaFoldDB" id="A0A8X6FAB7"/>
<evidence type="ECO:0000256" key="1">
    <source>
        <dbReference type="ARBA" id="ARBA00004141"/>
    </source>
</evidence>
<protein>
    <submittedName>
        <fullName evidence="7">Zinc transporter 1</fullName>
    </submittedName>
</protein>
<reference evidence="7" key="1">
    <citation type="submission" date="2020-07" db="EMBL/GenBank/DDBJ databases">
        <title>Multicomponent nature underlies the extraordinary mechanical properties of spider dragline silk.</title>
        <authorList>
            <person name="Kono N."/>
            <person name="Nakamura H."/>
            <person name="Mori M."/>
            <person name="Yoshida Y."/>
            <person name="Ohtoshi R."/>
            <person name="Malay A.D."/>
            <person name="Moran D.A.P."/>
            <person name="Tomita M."/>
            <person name="Numata K."/>
            <person name="Arakawa K."/>
        </authorList>
    </citation>
    <scope>NUCLEOTIDE SEQUENCE</scope>
</reference>